<dbReference type="Proteomes" id="UP001498421">
    <property type="component" value="Unassembled WGS sequence"/>
</dbReference>
<keyword evidence="2" id="KW-1133">Transmembrane helix</keyword>
<feature type="compositionally biased region" description="Polar residues" evidence="1">
    <location>
        <begin position="135"/>
        <end position="162"/>
    </location>
</feature>
<evidence type="ECO:0000256" key="2">
    <source>
        <dbReference type="SAM" id="Phobius"/>
    </source>
</evidence>
<sequence>MGFFETNVRSAGNKAGGRPPKITSKNLPVILAAVAILFMLVIAGMGYFWLRDRRSRRRADAAERDHSNVPTETPYQRSVRLGVERLREASRADPSYPLSDLPSAESRRYNTPSYHNPGFNERITPAPVYIRGQTDRSAQQTTAPLQHPDGTTQQSPQESGQNRAEHRSPAPAQKMRPVDRLRQKLNGGTRA</sequence>
<comment type="caution">
    <text evidence="3">The sequence shown here is derived from an EMBL/GenBank/DDBJ whole genome shotgun (WGS) entry which is preliminary data.</text>
</comment>
<evidence type="ECO:0000313" key="4">
    <source>
        <dbReference type="Proteomes" id="UP001498421"/>
    </source>
</evidence>
<feature type="region of interest" description="Disordered" evidence="1">
    <location>
        <begin position="1"/>
        <end position="22"/>
    </location>
</feature>
<evidence type="ECO:0000313" key="3">
    <source>
        <dbReference type="EMBL" id="KAK7421096.1"/>
    </source>
</evidence>
<gene>
    <name evidence="3" type="ORF">QQZ08_010098</name>
</gene>
<reference evidence="3 4" key="1">
    <citation type="journal article" date="2025" name="Microbiol. Resour. Announc.">
        <title>Draft genome sequences for Neonectria magnoliae and Neonectria punicea, canker pathogens of Liriodendron tulipifera and Acer saccharum in West Virginia.</title>
        <authorList>
            <person name="Petronek H.M."/>
            <person name="Kasson M.T."/>
            <person name="Metheny A.M."/>
            <person name="Stauder C.M."/>
            <person name="Lovett B."/>
            <person name="Lynch S.C."/>
            <person name="Garnas J.R."/>
            <person name="Kasson L.R."/>
            <person name="Stajich J.E."/>
        </authorList>
    </citation>
    <scope>NUCLEOTIDE SEQUENCE [LARGE SCALE GENOMIC DNA]</scope>
    <source>
        <strain evidence="3 4">NRRL 64651</strain>
    </source>
</reference>
<keyword evidence="2" id="KW-0472">Membrane</keyword>
<name>A0ABR1HKN7_9HYPO</name>
<feature type="transmembrane region" description="Helical" evidence="2">
    <location>
        <begin position="29"/>
        <end position="50"/>
    </location>
</feature>
<accession>A0ABR1HKN7</accession>
<feature type="region of interest" description="Disordered" evidence="1">
    <location>
        <begin position="60"/>
        <end position="191"/>
    </location>
</feature>
<organism evidence="3 4">
    <name type="scientific">Neonectria magnoliae</name>
    <dbReference type="NCBI Taxonomy" id="2732573"/>
    <lineage>
        <taxon>Eukaryota</taxon>
        <taxon>Fungi</taxon>
        <taxon>Dikarya</taxon>
        <taxon>Ascomycota</taxon>
        <taxon>Pezizomycotina</taxon>
        <taxon>Sordariomycetes</taxon>
        <taxon>Hypocreomycetidae</taxon>
        <taxon>Hypocreales</taxon>
        <taxon>Nectriaceae</taxon>
        <taxon>Neonectria</taxon>
    </lineage>
</organism>
<keyword evidence="2" id="KW-0812">Transmembrane</keyword>
<proteinExistence type="predicted"/>
<feature type="compositionally biased region" description="Basic and acidic residues" evidence="1">
    <location>
        <begin position="82"/>
        <end position="91"/>
    </location>
</feature>
<protein>
    <submittedName>
        <fullName evidence="3">Uncharacterized protein</fullName>
    </submittedName>
</protein>
<evidence type="ECO:0000256" key="1">
    <source>
        <dbReference type="SAM" id="MobiDB-lite"/>
    </source>
</evidence>
<dbReference type="EMBL" id="JAZAVK010000125">
    <property type="protein sequence ID" value="KAK7421096.1"/>
    <property type="molecule type" value="Genomic_DNA"/>
</dbReference>
<keyword evidence="4" id="KW-1185">Reference proteome</keyword>